<accession>A0AAN8VN08</accession>
<dbReference type="Pfam" id="PF00564">
    <property type="entry name" value="PB1"/>
    <property type="match status" value="1"/>
</dbReference>
<evidence type="ECO:0000313" key="4">
    <source>
        <dbReference type="Proteomes" id="UP001370490"/>
    </source>
</evidence>
<feature type="domain" description="PB1" evidence="2">
    <location>
        <begin position="55"/>
        <end position="142"/>
    </location>
</feature>
<reference evidence="3 4" key="1">
    <citation type="submission" date="2023-12" db="EMBL/GenBank/DDBJ databases">
        <title>A high-quality genome assembly for Dillenia turbinata (Dilleniales).</title>
        <authorList>
            <person name="Chanderbali A."/>
        </authorList>
    </citation>
    <scope>NUCLEOTIDE SEQUENCE [LARGE SCALE GENOMIC DNA]</scope>
    <source>
        <strain evidence="3">LSX21</strain>
        <tissue evidence="3">Leaf</tissue>
    </source>
</reference>
<dbReference type="AlphaFoldDB" id="A0AAN8VN08"/>
<evidence type="ECO:0000259" key="2">
    <source>
        <dbReference type="SMART" id="SM00666"/>
    </source>
</evidence>
<keyword evidence="4" id="KW-1185">Reference proteome</keyword>
<dbReference type="InterPro" id="IPR000270">
    <property type="entry name" value="PB1_dom"/>
</dbReference>
<feature type="region of interest" description="Disordered" evidence="1">
    <location>
        <begin position="1"/>
        <end position="35"/>
    </location>
</feature>
<proteinExistence type="predicted"/>
<dbReference type="Gene3D" id="3.10.20.90">
    <property type="entry name" value="Phosphatidylinositol 3-kinase Catalytic Subunit, Chain A, domain 1"/>
    <property type="match status" value="1"/>
</dbReference>
<dbReference type="CDD" id="cd06410">
    <property type="entry name" value="PB1_UP2"/>
    <property type="match status" value="1"/>
</dbReference>
<feature type="compositionally biased region" description="Low complexity" evidence="1">
    <location>
        <begin position="1"/>
        <end position="17"/>
    </location>
</feature>
<organism evidence="3 4">
    <name type="scientific">Dillenia turbinata</name>
    <dbReference type="NCBI Taxonomy" id="194707"/>
    <lineage>
        <taxon>Eukaryota</taxon>
        <taxon>Viridiplantae</taxon>
        <taxon>Streptophyta</taxon>
        <taxon>Embryophyta</taxon>
        <taxon>Tracheophyta</taxon>
        <taxon>Spermatophyta</taxon>
        <taxon>Magnoliopsida</taxon>
        <taxon>eudicotyledons</taxon>
        <taxon>Gunneridae</taxon>
        <taxon>Pentapetalae</taxon>
        <taxon>Dilleniales</taxon>
        <taxon>Dilleniaceae</taxon>
        <taxon>Dillenia</taxon>
    </lineage>
</organism>
<evidence type="ECO:0000256" key="1">
    <source>
        <dbReference type="SAM" id="MobiDB-lite"/>
    </source>
</evidence>
<protein>
    <submittedName>
        <fullName evidence="3">PB1 domain</fullName>
    </submittedName>
</protein>
<feature type="region of interest" description="Disordered" evidence="1">
    <location>
        <begin position="206"/>
        <end position="227"/>
    </location>
</feature>
<dbReference type="InterPro" id="IPR053198">
    <property type="entry name" value="Gynoecium_Dev_Regulator"/>
</dbReference>
<sequence>MENYSYSSYPDSGNSSPRSREIECENSSWDDPPPPSSNYKVKFMCSYGGKIHPRPHDNQLAYIGGDTKILSVDRNILFSAFISKLSSLSNSSDLCFKYQLPGEDLDALISVTNDEDLEHMMLEYDRLHKASNKPARVRLFSFPLNAKSSFGSEDSNSKPDGQWFVDALNSVQIQSPDSSLLPAAAESAANPDFLFGLDKGDIVPPQKAKLQDQSPPAPALNEKEIQPESDCGSEHWHVLGEQMISPAEIQWQIQQLQRLQIASQEQIMINRKNNEEALARAYAGDFTAQRIPEKVAPRPSEAVPVAVPIQEAYWPERHMAAGAYPVTASTGTEPPIYLIPTPPTVFQQLSLRPVTGQVYQSYYGMQRAAPEAYREPTPTVYGGVPVQPQVGAYTAVTGYAQVGYESAGRAVYYGAAGGAVVPTYQTAAAPSGEGRAMNQVQEGKVVVPKVSQASSM</sequence>
<dbReference type="SUPFAM" id="SSF54277">
    <property type="entry name" value="CAD &amp; PB1 domains"/>
    <property type="match status" value="1"/>
</dbReference>
<gene>
    <name evidence="3" type="ORF">RJ641_031556</name>
</gene>
<dbReference type="Proteomes" id="UP001370490">
    <property type="component" value="Unassembled WGS sequence"/>
</dbReference>
<dbReference type="PANTHER" id="PTHR31066">
    <property type="entry name" value="OS05G0427100 PROTEIN-RELATED"/>
    <property type="match status" value="1"/>
</dbReference>
<comment type="caution">
    <text evidence="3">The sequence shown here is derived from an EMBL/GenBank/DDBJ whole genome shotgun (WGS) entry which is preliminary data.</text>
</comment>
<dbReference type="EMBL" id="JBAMMX010000006">
    <property type="protein sequence ID" value="KAK6938048.1"/>
    <property type="molecule type" value="Genomic_DNA"/>
</dbReference>
<name>A0AAN8VN08_9MAGN</name>
<dbReference type="PANTHER" id="PTHR31066:SF85">
    <property type="entry name" value="OS02G0809100 PROTEIN"/>
    <property type="match status" value="1"/>
</dbReference>
<evidence type="ECO:0000313" key="3">
    <source>
        <dbReference type="EMBL" id="KAK6938048.1"/>
    </source>
</evidence>
<dbReference type="SMART" id="SM00666">
    <property type="entry name" value="PB1"/>
    <property type="match status" value="1"/>
</dbReference>